<reference evidence="1 2" key="1">
    <citation type="submission" date="2020-08" db="EMBL/GenBank/DDBJ databases">
        <title>A Genomic Blueprint of the Chicken Gut Microbiome.</title>
        <authorList>
            <person name="Gilroy R."/>
            <person name="Ravi A."/>
            <person name="Getino M."/>
            <person name="Pursley I."/>
            <person name="Horton D.L."/>
            <person name="Alikhan N.-F."/>
            <person name="Baker D."/>
            <person name="Gharbi K."/>
            <person name="Hall N."/>
            <person name="Watson M."/>
            <person name="Adriaenssens E.M."/>
            <person name="Foster-Nyarko E."/>
            <person name="Jarju S."/>
            <person name="Secka A."/>
            <person name="Antonio M."/>
            <person name="Oren A."/>
            <person name="Chaudhuri R."/>
            <person name="La Ragione R.M."/>
            <person name="Hildebrand F."/>
            <person name="Pallen M.J."/>
        </authorList>
    </citation>
    <scope>NUCLEOTIDE SEQUENCE [LARGE SCALE GENOMIC DNA]</scope>
    <source>
        <strain evidence="1 2">Sa4CUA1</strain>
    </source>
</reference>
<accession>A0ABR8RP70</accession>
<gene>
    <name evidence="1" type="ORF">H9652_04115</name>
</gene>
<dbReference type="RefSeq" id="WP_191795002.1">
    <property type="nucleotide sequence ID" value="NZ_JACSQQ010000005.1"/>
</dbReference>
<sequence length="196" mass="21140">MALAPLATVADLSALGIDTTNTALVDSLLTSVSAAVRDAAGVPISRTVSTVTMWTEASRRIELPVRPVHSVTDVTLDGEPVTDYVLRGSSLWRTCLWQAHNAIPGELTLTFDHGLDKVPADIVKMVCTFVAAGLNEVQEGIGEGRGMSSERIDDYQASFTRGDDELVDKTELPERTRRRLRQRFGGASATVLGTTR</sequence>
<evidence type="ECO:0000313" key="1">
    <source>
        <dbReference type="EMBL" id="MBD7949594.1"/>
    </source>
</evidence>
<name>A0ABR8RP70_9CELL</name>
<protein>
    <submittedName>
        <fullName evidence="1">Uncharacterized protein</fullName>
    </submittedName>
</protein>
<comment type="caution">
    <text evidence="1">The sequence shown here is derived from an EMBL/GenBank/DDBJ whole genome shotgun (WGS) entry which is preliminary data.</text>
</comment>
<organism evidence="1 2">
    <name type="scientific">Oerskovia rustica</name>
    <dbReference type="NCBI Taxonomy" id="2762237"/>
    <lineage>
        <taxon>Bacteria</taxon>
        <taxon>Bacillati</taxon>
        <taxon>Actinomycetota</taxon>
        <taxon>Actinomycetes</taxon>
        <taxon>Micrococcales</taxon>
        <taxon>Cellulomonadaceae</taxon>
        <taxon>Oerskovia</taxon>
    </lineage>
</organism>
<evidence type="ECO:0000313" key="2">
    <source>
        <dbReference type="Proteomes" id="UP000641803"/>
    </source>
</evidence>
<keyword evidence="2" id="KW-1185">Reference proteome</keyword>
<dbReference type="EMBL" id="JACSQQ010000005">
    <property type="protein sequence ID" value="MBD7949594.1"/>
    <property type="molecule type" value="Genomic_DNA"/>
</dbReference>
<proteinExistence type="predicted"/>
<dbReference type="Proteomes" id="UP000641803">
    <property type="component" value="Unassembled WGS sequence"/>
</dbReference>